<dbReference type="GO" id="GO:0005840">
    <property type="term" value="C:ribosome"/>
    <property type="evidence" value="ECO:0007669"/>
    <property type="project" value="UniProtKB-KW"/>
</dbReference>
<evidence type="ECO:0000256" key="4">
    <source>
        <dbReference type="SAM" id="MobiDB-lite"/>
    </source>
</evidence>
<sequence>MGKGDAKSKRGKISKGSFGNSRPKKAQNKATKLAKLAPSKAAASA</sequence>
<dbReference type="EMBL" id="RJJE01000002">
    <property type="protein sequence ID" value="RNI32701.1"/>
    <property type="molecule type" value="Genomic_DNA"/>
</dbReference>
<keyword evidence="6" id="KW-1185">Reference proteome</keyword>
<keyword evidence="3" id="KW-0687">Ribonucleoprotein</keyword>
<proteinExistence type="inferred from homology"/>
<evidence type="ECO:0000256" key="1">
    <source>
        <dbReference type="ARBA" id="ARBA00010834"/>
    </source>
</evidence>
<comment type="caution">
    <text evidence="5">The sequence shown here is derived from an EMBL/GenBank/DDBJ whole genome shotgun (WGS) entry which is preliminary data.</text>
</comment>
<feature type="region of interest" description="Disordered" evidence="4">
    <location>
        <begin position="1"/>
        <end position="45"/>
    </location>
</feature>
<comment type="similarity">
    <text evidence="1">Belongs to the bacterial ribosomal protein bTHX family.</text>
</comment>
<organism evidence="5 6">
    <name type="scientific">Rufibacter immobilis</name>
    <dbReference type="NCBI Taxonomy" id="1348778"/>
    <lineage>
        <taxon>Bacteria</taxon>
        <taxon>Pseudomonadati</taxon>
        <taxon>Bacteroidota</taxon>
        <taxon>Cytophagia</taxon>
        <taxon>Cytophagales</taxon>
        <taxon>Hymenobacteraceae</taxon>
        <taxon>Rufibacter</taxon>
    </lineage>
</organism>
<evidence type="ECO:0000256" key="3">
    <source>
        <dbReference type="ARBA" id="ARBA00023274"/>
    </source>
</evidence>
<dbReference type="Pfam" id="PF17070">
    <property type="entry name" value="Thx"/>
    <property type="match status" value="1"/>
</dbReference>
<dbReference type="InterPro" id="IPR030826">
    <property type="entry name" value="Ribosomal_bTHX/bTHXc/bTHXm"/>
</dbReference>
<evidence type="ECO:0000313" key="5">
    <source>
        <dbReference type="EMBL" id="RNI32701.1"/>
    </source>
</evidence>
<accession>A0A3M9N4G2</accession>
<dbReference type="AlphaFoldDB" id="A0A3M9N4G2"/>
<feature type="compositionally biased region" description="Low complexity" evidence="4">
    <location>
        <begin position="29"/>
        <end position="45"/>
    </location>
</feature>
<evidence type="ECO:0000313" key="6">
    <source>
        <dbReference type="Proteomes" id="UP000271010"/>
    </source>
</evidence>
<name>A0A3M9N4G2_9BACT</name>
<keyword evidence="2 5" id="KW-0689">Ribosomal protein</keyword>
<dbReference type="NCBIfam" id="TIGR04560">
    <property type="entry name" value="ribo_THX"/>
    <property type="match status" value="1"/>
</dbReference>
<gene>
    <name evidence="5" type="ORF">EFA69_04775</name>
</gene>
<dbReference type="GO" id="GO:1990904">
    <property type="term" value="C:ribonucleoprotein complex"/>
    <property type="evidence" value="ECO:0007669"/>
    <property type="project" value="UniProtKB-KW"/>
</dbReference>
<evidence type="ECO:0000256" key="2">
    <source>
        <dbReference type="ARBA" id="ARBA00022980"/>
    </source>
</evidence>
<dbReference type="Proteomes" id="UP000271010">
    <property type="component" value="Unassembled WGS sequence"/>
</dbReference>
<protein>
    <submittedName>
        <fullName evidence="5">30S ribosomal protein THX</fullName>
    </submittedName>
</protein>
<reference evidence="5 6" key="1">
    <citation type="submission" date="2018-11" db="EMBL/GenBank/DDBJ databases">
        <title>Rufibacter latericius sp. nov., isolated from water in Baiyang Lake.</title>
        <authorList>
            <person name="Yang Y."/>
        </authorList>
    </citation>
    <scope>NUCLEOTIDE SEQUENCE [LARGE SCALE GENOMIC DNA]</scope>
    <source>
        <strain evidence="5 6">MCC P1</strain>
    </source>
</reference>
<dbReference type="RefSeq" id="WP_123131998.1">
    <property type="nucleotide sequence ID" value="NZ_JBHMAD010000006.1"/>
</dbReference>
<dbReference type="InterPro" id="IPR031414">
    <property type="entry name" value="Ribosomal_bTHX"/>
</dbReference>